<evidence type="ECO:0008006" key="3">
    <source>
        <dbReference type="Google" id="ProtNLM"/>
    </source>
</evidence>
<evidence type="ECO:0000313" key="2">
    <source>
        <dbReference type="Proteomes" id="UP000644693"/>
    </source>
</evidence>
<organism evidence="1 2">
    <name type="scientific">Parahalioglobus pacificus</name>
    <dbReference type="NCBI Taxonomy" id="930806"/>
    <lineage>
        <taxon>Bacteria</taxon>
        <taxon>Pseudomonadati</taxon>
        <taxon>Pseudomonadota</taxon>
        <taxon>Gammaproteobacteria</taxon>
        <taxon>Cellvibrionales</taxon>
        <taxon>Halieaceae</taxon>
        <taxon>Parahalioglobus</taxon>
    </lineage>
</organism>
<gene>
    <name evidence="1" type="ORF">GCM10007053_06500</name>
</gene>
<dbReference type="InterPro" id="IPR029058">
    <property type="entry name" value="AB_hydrolase_fold"/>
</dbReference>
<dbReference type="AlphaFoldDB" id="A0A918XF27"/>
<accession>A0A918XF27</accession>
<proteinExistence type="predicted"/>
<dbReference type="Gene3D" id="3.40.50.1820">
    <property type="entry name" value="alpha/beta hydrolase"/>
    <property type="match status" value="1"/>
</dbReference>
<dbReference type="SUPFAM" id="SSF53474">
    <property type="entry name" value="alpha/beta-Hydrolases"/>
    <property type="match status" value="1"/>
</dbReference>
<evidence type="ECO:0000313" key="1">
    <source>
        <dbReference type="EMBL" id="GHD27784.1"/>
    </source>
</evidence>
<reference evidence="1" key="2">
    <citation type="submission" date="2020-09" db="EMBL/GenBank/DDBJ databases">
        <authorList>
            <person name="Sun Q."/>
            <person name="Kim S."/>
        </authorList>
    </citation>
    <scope>NUCLEOTIDE SEQUENCE</scope>
    <source>
        <strain evidence="1">KCTC 23430</strain>
    </source>
</reference>
<dbReference type="EMBL" id="BMYM01000001">
    <property type="protein sequence ID" value="GHD27784.1"/>
    <property type="molecule type" value="Genomic_DNA"/>
</dbReference>
<sequence length="694" mass="76121">MDVIDTYFDETFIAQPAPGWYFAGWEENQAGLCGGDSASCTFRSSDFEGNTCEEGVLVDATLTTYLEPRFTVNRTTSGIALTAERNSTRSGLDIDFYRNSAYQCGISGNYTFMVLNPTNGSADDEAPLWVYLHGGGVGHYDDKGNYYAVRGQTEDTWNNEETFPDLLNTLEVRTIDGGQVIDNTLTRRIRDGYRLLVVSMCDHDLYSGLGTPYPDNPNPEAEVNGMQATMSAVAYTVANYPTTEVWAHGTSAGSTGVYNLAMSFAAEDIYLTGVVPDSAIITPNGLPLAEAYSGQPGSNNQPGFDPDAVIEKLGFYGQLDNNAYVEARINGGFVDVPMIFVGGRNDAFCYNDFPVIPEAQALGLINNCDYHYEGIRQAIADQPDSPHQMAFITDRGHVPTLDAGPVNNTVDNFIDDVRAGDPALPFRQIPGLKMMLMGHSFFRPIAEQVRYHAVRAGVDGHSQTVEFSGGTSGAPLALWNDAGHRANVQAVLDSGDVDVFGMTCCDFERTLEGDPVLNPDGEPTLLLEGYQLWFDYALAQNPDTEFFIGMPWIDFPTDYADAASYADLWHRFYNTIVLHAVDDLRAQYPGVTIYAIPYGMAALELRALFEAGELPDVSNLQGSSDSSLFTDYKGHGGQIIKDLAELIWMDAIYGVDLDKYAYDSDYQTDLKAIARSIMDAHDPKYNGPNRQSTH</sequence>
<reference evidence="1" key="1">
    <citation type="journal article" date="2014" name="Int. J. Syst. Evol. Microbiol.">
        <title>Complete genome sequence of Corynebacterium casei LMG S-19264T (=DSM 44701T), isolated from a smear-ripened cheese.</title>
        <authorList>
            <consortium name="US DOE Joint Genome Institute (JGI-PGF)"/>
            <person name="Walter F."/>
            <person name="Albersmeier A."/>
            <person name="Kalinowski J."/>
            <person name="Ruckert C."/>
        </authorList>
    </citation>
    <scope>NUCLEOTIDE SEQUENCE</scope>
    <source>
        <strain evidence="1">KCTC 23430</strain>
    </source>
</reference>
<dbReference type="Proteomes" id="UP000644693">
    <property type="component" value="Unassembled WGS sequence"/>
</dbReference>
<comment type="caution">
    <text evidence="1">The sequence shown here is derived from an EMBL/GenBank/DDBJ whole genome shotgun (WGS) entry which is preliminary data.</text>
</comment>
<name>A0A918XF27_9GAMM</name>
<protein>
    <recommendedName>
        <fullName evidence="3">Alpha/beta hydrolase</fullName>
    </recommendedName>
</protein>
<keyword evidence="2" id="KW-1185">Reference proteome</keyword>
<dbReference type="RefSeq" id="WP_189475083.1">
    <property type="nucleotide sequence ID" value="NZ_BMYM01000001.1"/>
</dbReference>